<evidence type="ECO:0000313" key="2">
    <source>
        <dbReference type="Proteomes" id="UP000276215"/>
    </source>
</evidence>
<accession>A0A3N4J3Q4</accession>
<dbReference type="EMBL" id="ML120465">
    <property type="protein sequence ID" value="RPA92795.1"/>
    <property type="molecule type" value="Genomic_DNA"/>
</dbReference>
<organism evidence="1 2">
    <name type="scientific">Choiromyces venosus 120613-1</name>
    <dbReference type="NCBI Taxonomy" id="1336337"/>
    <lineage>
        <taxon>Eukaryota</taxon>
        <taxon>Fungi</taxon>
        <taxon>Dikarya</taxon>
        <taxon>Ascomycota</taxon>
        <taxon>Pezizomycotina</taxon>
        <taxon>Pezizomycetes</taxon>
        <taxon>Pezizales</taxon>
        <taxon>Tuberaceae</taxon>
        <taxon>Choiromyces</taxon>
    </lineage>
</organism>
<sequence length="119" mass="13242">MGGTHVALLDNPSQLRLLLDMPTLLLPLLMSSSYNNGMNGMNFDTYNYAQHPVSWTGSPSLGHAFLEHIFLIKALPTINKFHLFAIPFPTWRSNLTPSSKTSIALAVLQQIQPPETPQR</sequence>
<keyword evidence="2" id="KW-1185">Reference proteome</keyword>
<dbReference type="AlphaFoldDB" id="A0A3N4J3Q4"/>
<evidence type="ECO:0000313" key="1">
    <source>
        <dbReference type="EMBL" id="RPA92795.1"/>
    </source>
</evidence>
<protein>
    <submittedName>
        <fullName evidence="1">Uncharacterized protein</fullName>
    </submittedName>
</protein>
<name>A0A3N4J3Q4_9PEZI</name>
<gene>
    <name evidence="1" type="ORF">L873DRAFT_1794042</name>
</gene>
<dbReference type="Proteomes" id="UP000276215">
    <property type="component" value="Unassembled WGS sequence"/>
</dbReference>
<reference evidence="1 2" key="1">
    <citation type="journal article" date="2018" name="Nat. Ecol. Evol.">
        <title>Pezizomycetes genomes reveal the molecular basis of ectomycorrhizal truffle lifestyle.</title>
        <authorList>
            <person name="Murat C."/>
            <person name="Payen T."/>
            <person name="Noel B."/>
            <person name="Kuo A."/>
            <person name="Morin E."/>
            <person name="Chen J."/>
            <person name="Kohler A."/>
            <person name="Krizsan K."/>
            <person name="Balestrini R."/>
            <person name="Da Silva C."/>
            <person name="Montanini B."/>
            <person name="Hainaut M."/>
            <person name="Levati E."/>
            <person name="Barry K.W."/>
            <person name="Belfiori B."/>
            <person name="Cichocki N."/>
            <person name="Clum A."/>
            <person name="Dockter R.B."/>
            <person name="Fauchery L."/>
            <person name="Guy J."/>
            <person name="Iotti M."/>
            <person name="Le Tacon F."/>
            <person name="Lindquist E.A."/>
            <person name="Lipzen A."/>
            <person name="Malagnac F."/>
            <person name="Mello A."/>
            <person name="Molinier V."/>
            <person name="Miyauchi S."/>
            <person name="Poulain J."/>
            <person name="Riccioni C."/>
            <person name="Rubini A."/>
            <person name="Sitrit Y."/>
            <person name="Splivallo R."/>
            <person name="Traeger S."/>
            <person name="Wang M."/>
            <person name="Zifcakova L."/>
            <person name="Wipf D."/>
            <person name="Zambonelli A."/>
            <person name="Paolocci F."/>
            <person name="Nowrousian M."/>
            <person name="Ottonello S."/>
            <person name="Baldrian P."/>
            <person name="Spatafora J.W."/>
            <person name="Henrissat B."/>
            <person name="Nagy L.G."/>
            <person name="Aury J.M."/>
            <person name="Wincker P."/>
            <person name="Grigoriev I.V."/>
            <person name="Bonfante P."/>
            <person name="Martin F.M."/>
        </authorList>
    </citation>
    <scope>NUCLEOTIDE SEQUENCE [LARGE SCALE GENOMIC DNA]</scope>
    <source>
        <strain evidence="1 2">120613-1</strain>
    </source>
</reference>
<proteinExistence type="predicted"/>